<feature type="transmembrane region" description="Helical" evidence="1">
    <location>
        <begin position="6"/>
        <end position="24"/>
    </location>
</feature>
<dbReference type="RefSeq" id="WP_204498315.1">
    <property type="nucleotide sequence ID" value="NZ_JAFBDR010000006.1"/>
</dbReference>
<keyword evidence="1" id="KW-0472">Membrane</keyword>
<protein>
    <recommendedName>
        <fullName evidence="4">DUF3993 domain-containing protein</fullName>
    </recommendedName>
</protein>
<keyword evidence="1" id="KW-0812">Transmembrane</keyword>
<name>A0ABS2MYF4_9BACI</name>
<gene>
    <name evidence="2" type="ORF">JOC48_001382</name>
</gene>
<evidence type="ECO:0000313" key="3">
    <source>
        <dbReference type="Proteomes" id="UP001296943"/>
    </source>
</evidence>
<keyword evidence="3" id="KW-1185">Reference proteome</keyword>
<keyword evidence="1" id="KW-1133">Transmembrane helix</keyword>
<dbReference type="Proteomes" id="UP001296943">
    <property type="component" value="Unassembled WGS sequence"/>
</dbReference>
<evidence type="ECO:0008006" key="4">
    <source>
        <dbReference type="Google" id="ProtNLM"/>
    </source>
</evidence>
<reference evidence="2 3" key="1">
    <citation type="submission" date="2021-01" db="EMBL/GenBank/DDBJ databases">
        <title>Genomic Encyclopedia of Type Strains, Phase IV (KMG-IV): sequencing the most valuable type-strain genomes for metagenomic binning, comparative biology and taxonomic classification.</title>
        <authorList>
            <person name="Goeker M."/>
        </authorList>
    </citation>
    <scope>NUCLEOTIDE SEQUENCE [LARGE SCALE GENOMIC DNA]</scope>
    <source>
        <strain evidence="2 3">DSM 23711</strain>
    </source>
</reference>
<comment type="caution">
    <text evidence="2">The sequence shown here is derived from an EMBL/GenBank/DDBJ whole genome shotgun (WGS) entry which is preliminary data.</text>
</comment>
<accession>A0ABS2MYF4</accession>
<evidence type="ECO:0000313" key="2">
    <source>
        <dbReference type="EMBL" id="MBM7570902.1"/>
    </source>
</evidence>
<dbReference type="EMBL" id="JAFBDR010000006">
    <property type="protein sequence ID" value="MBM7570902.1"/>
    <property type="molecule type" value="Genomic_DNA"/>
</dbReference>
<evidence type="ECO:0000256" key="1">
    <source>
        <dbReference type="SAM" id="Phobius"/>
    </source>
</evidence>
<sequence length="197" mass="23304">MKKHPIYVRTICAVAIILFLILPIQENHNDHVFADGKRFNDNHTFSQARVTTLNKQDYPKRNVNTANRKEVKLTHADVVAITEKFLQLLVQETDENYKVINHDSKASLLKEFRSVCEISVAKKYVDYYFEERNESLYIVPTETPPWFEKNQDYEMIDKGHVYEITQTNESALYGSYKIEFEFTYDKKWKITNITHLT</sequence>
<proteinExistence type="predicted"/>
<organism evidence="2 3">
    <name type="scientific">Aquibacillus albus</name>
    <dbReference type="NCBI Taxonomy" id="1168171"/>
    <lineage>
        <taxon>Bacteria</taxon>
        <taxon>Bacillati</taxon>
        <taxon>Bacillota</taxon>
        <taxon>Bacilli</taxon>
        <taxon>Bacillales</taxon>
        <taxon>Bacillaceae</taxon>
        <taxon>Aquibacillus</taxon>
    </lineage>
</organism>